<dbReference type="InterPro" id="IPR050483">
    <property type="entry name" value="CoA-transferase_III_domain"/>
</dbReference>
<dbReference type="GO" id="GO:0008410">
    <property type="term" value="F:CoA-transferase activity"/>
    <property type="evidence" value="ECO:0007669"/>
    <property type="project" value="TreeGrafter"/>
</dbReference>
<name>Q1GP37_SPHAL</name>
<dbReference type="PANTHER" id="PTHR48207:SF3">
    <property type="entry name" value="SUCCINATE--HYDROXYMETHYLGLUTARATE COA-TRANSFERASE"/>
    <property type="match status" value="1"/>
</dbReference>
<dbReference type="STRING" id="317655.Sala_2880"/>
<evidence type="ECO:0000313" key="2">
    <source>
        <dbReference type="EMBL" id="ABF54585.1"/>
    </source>
</evidence>
<dbReference type="HOGENOM" id="CLU_033975_0_0_5"/>
<dbReference type="Pfam" id="PF02515">
    <property type="entry name" value="CoA_transf_3"/>
    <property type="match status" value="1"/>
</dbReference>
<accession>Q1GP37</accession>
<gene>
    <name evidence="2" type="ordered locus">Sala_2880</name>
</gene>
<evidence type="ECO:0000313" key="3">
    <source>
        <dbReference type="Proteomes" id="UP000006578"/>
    </source>
</evidence>
<dbReference type="EMBL" id="CP000356">
    <property type="protein sequence ID" value="ABF54585.1"/>
    <property type="molecule type" value="Genomic_DNA"/>
</dbReference>
<dbReference type="InterPro" id="IPR003673">
    <property type="entry name" value="CoA-Trfase_fam_III"/>
</dbReference>
<dbReference type="PANTHER" id="PTHR48207">
    <property type="entry name" value="SUCCINATE--HYDROXYMETHYLGLUTARATE COA-TRANSFERASE"/>
    <property type="match status" value="1"/>
</dbReference>
<protein>
    <submittedName>
        <fullName evidence="2">L-carnitine dehydratase/bile acid-inducible protein F</fullName>
    </submittedName>
</protein>
<dbReference type="RefSeq" id="WP_011543149.1">
    <property type="nucleotide sequence ID" value="NC_008048.1"/>
</dbReference>
<keyword evidence="3" id="KW-1185">Reference proteome</keyword>
<evidence type="ECO:0000256" key="1">
    <source>
        <dbReference type="ARBA" id="ARBA00022679"/>
    </source>
</evidence>
<dbReference type="KEGG" id="sal:Sala_2880"/>
<dbReference type="SUPFAM" id="SSF89796">
    <property type="entry name" value="CoA-transferase family III (CaiB/BaiF)"/>
    <property type="match status" value="1"/>
</dbReference>
<organism evidence="2 3">
    <name type="scientific">Sphingopyxis alaskensis (strain DSM 13593 / LMG 18877 / RB2256)</name>
    <name type="common">Sphingomonas alaskensis</name>
    <dbReference type="NCBI Taxonomy" id="317655"/>
    <lineage>
        <taxon>Bacteria</taxon>
        <taxon>Pseudomonadati</taxon>
        <taxon>Pseudomonadota</taxon>
        <taxon>Alphaproteobacteria</taxon>
        <taxon>Sphingomonadales</taxon>
        <taxon>Sphingomonadaceae</taxon>
        <taxon>Sphingopyxis</taxon>
    </lineage>
</organism>
<dbReference type="InterPro" id="IPR044855">
    <property type="entry name" value="CoA-Trfase_III_dom3_sf"/>
</dbReference>
<dbReference type="Gene3D" id="3.40.50.10540">
    <property type="entry name" value="Crotonobetainyl-coa:carnitine coa-transferase, domain 1"/>
    <property type="match status" value="1"/>
</dbReference>
<dbReference type="Proteomes" id="UP000006578">
    <property type="component" value="Chromosome"/>
</dbReference>
<dbReference type="InterPro" id="IPR023606">
    <property type="entry name" value="CoA-Trfase_III_dom_1_sf"/>
</dbReference>
<sequence length="375" mass="39221">MPDPKPLEGIRVVELARVLAGPWCGQLLADLGAEVVKVERPGAGDDTREWGPPFVTGDDGEHLGAAYYHSCNRGKRSVAVDIASAEGQAEARALLADADVVIENYKVGGLAKYGLDPAALRADFPRLIVCSITGFGQTGPYAHRAGYDYIIQAMSGFMSLTGEPDGPPQKAGIAYADIFTGLYSAVAVLAALRRRDVTGSGAHIDMALLDSQVAVLANQAANFLASGVAPKRMGNAHANVVPYQVFATADGQLVIAVGNDAQYRRLCAILGVPEWGADSRFATNAARLANRDELIPLLAAKIATWEAQPLSLALEAEGVPAGPINDLAQLFADPQVIARGMRFRPDGAAIDGVASPIVIDGERMVASGGAPRLGD</sequence>
<dbReference type="eggNOG" id="COG1804">
    <property type="taxonomic scope" value="Bacteria"/>
</dbReference>
<reference evidence="2 3" key="1">
    <citation type="journal article" date="2009" name="Proc. Natl. Acad. Sci. U.S.A.">
        <title>The genomic basis of trophic strategy in marine bacteria.</title>
        <authorList>
            <person name="Lauro F.M."/>
            <person name="McDougald D."/>
            <person name="Thomas T."/>
            <person name="Williams T.J."/>
            <person name="Egan S."/>
            <person name="Rice S."/>
            <person name="DeMaere M.Z."/>
            <person name="Ting L."/>
            <person name="Ertan H."/>
            <person name="Johnson J."/>
            <person name="Ferriera S."/>
            <person name="Lapidus A."/>
            <person name="Anderson I."/>
            <person name="Kyrpides N."/>
            <person name="Munk A.C."/>
            <person name="Detter C."/>
            <person name="Han C.S."/>
            <person name="Brown M.V."/>
            <person name="Robb F.T."/>
            <person name="Kjelleberg S."/>
            <person name="Cavicchioli R."/>
        </authorList>
    </citation>
    <scope>NUCLEOTIDE SEQUENCE [LARGE SCALE GENOMIC DNA]</scope>
    <source>
        <strain evidence="3">DSM 13593 / LMG 18877 / RB2256</strain>
    </source>
</reference>
<keyword evidence="1" id="KW-0808">Transferase</keyword>
<proteinExistence type="predicted"/>
<dbReference type="AlphaFoldDB" id="Q1GP37"/>
<dbReference type="Gene3D" id="3.30.1540.10">
    <property type="entry name" value="formyl-coa transferase, domain 3"/>
    <property type="match status" value="1"/>
</dbReference>